<dbReference type="PANTHER" id="PTHR24096:SF422">
    <property type="entry name" value="BCDNA.GH02901"/>
    <property type="match status" value="1"/>
</dbReference>
<evidence type="ECO:0000256" key="2">
    <source>
        <dbReference type="ARBA" id="ARBA00023140"/>
    </source>
</evidence>
<dbReference type="GO" id="GO:0005777">
    <property type="term" value="C:peroxisome"/>
    <property type="evidence" value="ECO:0007669"/>
    <property type="project" value="UniProtKB-SubCell"/>
</dbReference>
<feature type="non-terminal residue" evidence="5">
    <location>
        <position position="1"/>
    </location>
</feature>
<dbReference type="EMBL" id="JARKIK010000006">
    <property type="protein sequence ID" value="KAK8751130.1"/>
    <property type="molecule type" value="Genomic_DNA"/>
</dbReference>
<reference evidence="5 6" key="1">
    <citation type="journal article" date="2024" name="BMC Genomics">
        <title>Genome assembly of redclaw crayfish (Cherax quadricarinatus) provides insights into its immune adaptation and hypoxia tolerance.</title>
        <authorList>
            <person name="Liu Z."/>
            <person name="Zheng J."/>
            <person name="Li H."/>
            <person name="Fang K."/>
            <person name="Wang S."/>
            <person name="He J."/>
            <person name="Zhou D."/>
            <person name="Weng S."/>
            <person name="Chi M."/>
            <person name="Gu Z."/>
            <person name="He J."/>
            <person name="Li F."/>
            <person name="Wang M."/>
        </authorList>
    </citation>
    <scope>NUCLEOTIDE SEQUENCE [LARGE SCALE GENOMIC DNA]</scope>
    <source>
        <strain evidence="5">ZL_2023a</strain>
    </source>
</reference>
<comment type="caution">
    <text evidence="5">The sequence shown here is derived from an EMBL/GenBank/DDBJ whole genome shotgun (WGS) entry which is preliminary data.</text>
</comment>
<organism evidence="5 6">
    <name type="scientific">Cherax quadricarinatus</name>
    <name type="common">Australian red claw crayfish</name>
    <dbReference type="NCBI Taxonomy" id="27406"/>
    <lineage>
        <taxon>Eukaryota</taxon>
        <taxon>Metazoa</taxon>
        <taxon>Ecdysozoa</taxon>
        <taxon>Arthropoda</taxon>
        <taxon>Crustacea</taxon>
        <taxon>Multicrustacea</taxon>
        <taxon>Malacostraca</taxon>
        <taxon>Eumalacostraca</taxon>
        <taxon>Eucarida</taxon>
        <taxon>Decapoda</taxon>
        <taxon>Pleocyemata</taxon>
        <taxon>Astacidea</taxon>
        <taxon>Parastacoidea</taxon>
        <taxon>Parastacidae</taxon>
        <taxon>Cherax</taxon>
    </lineage>
</organism>
<keyword evidence="2" id="KW-0576">Peroxisome</keyword>
<dbReference type="AlphaFoldDB" id="A0AAW0Y6Z6"/>
<name>A0AAW0Y6Z6_CHEQU</name>
<dbReference type="Gene3D" id="3.30.300.30">
    <property type="match status" value="1"/>
</dbReference>
<accession>A0AAW0Y6Z6</accession>
<dbReference type="SUPFAM" id="SSF56801">
    <property type="entry name" value="Acetyl-CoA synthetase-like"/>
    <property type="match status" value="1"/>
</dbReference>
<comment type="subcellular location">
    <subcellularLocation>
        <location evidence="1">Peroxisome</location>
    </subcellularLocation>
</comment>
<protein>
    <submittedName>
        <fullName evidence="5">Uncharacterized protein</fullName>
    </submittedName>
</protein>
<keyword evidence="6" id="KW-1185">Reference proteome</keyword>
<evidence type="ECO:0000259" key="3">
    <source>
        <dbReference type="Pfam" id="PF00501"/>
    </source>
</evidence>
<dbReference type="Proteomes" id="UP001445076">
    <property type="component" value="Unassembled WGS sequence"/>
</dbReference>
<dbReference type="Gene3D" id="3.40.50.12780">
    <property type="entry name" value="N-terminal domain of ligase-like"/>
    <property type="match status" value="1"/>
</dbReference>
<dbReference type="InterPro" id="IPR000873">
    <property type="entry name" value="AMP-dep_synth/lig_dom"/>
</dbReference>
<evidence type="ECO:0000256" key="1">
    <source>
        <dbReference type="ARBA" id="ARBA00004275"/>
    </source>
</evidence>
<dbReference type="Pfam" id="PF13193">
    <property type="entry name" value="AMP-binding_C"/>
    <property type="match status" value="1"/>
</dbReference>
<dbReference type="InterPro" id="IPR042099">
    <property type="entry name" value="ANL_N_sf"/>
</dbReference>
<proteinExistence type="predicted"/>
<feature type="domain" description="AMP-dependent synthetase/ligase" evidence="3">
    <location>
        <begin position="25"/>
        <end position="393"/>
    </location>
</feature>
<feature type="domain" description="AMP-binding enzyme C-terminal" evidence="4">
    <location>
        <begin position="444"/>
        <end position="491"/>
    </location>
</feature>
<dbReference type="GO" id="GO:0016405">
    <property type="term" value="F:CoA-ligase activity"/>
    <property type="evidence" value="ECO:0007669"/>
    <property type="project" value="TreeGrafter"/>
</dbReference>
<dbReference type="InterPro" id="IPR025110">
    <property type="entry name" value="AMP-bd_C"/>
</dbReference>
<evidence type="ECO:0000259" key="4">
    <source>
        <dbReference type="Pfam" id="PF13193"/>
    </source>
</evidence>
<dbReference type="PROSITE" id="PS00455">
    <property type="entry name" value="AMP_BINDING"/>
    <property type="match status" value="1"/>
</dbReference>
<sequence length="496" mass="54255">HNVVTSDFPDIELTATNLTSHVLKDAAEWPDHVATECAVTGRRYTYSQLVDRVARWAGMLTQLGISKGDVVAIIMLNCPEYPIAMLGGVSIGATVTVVNTAYTPEETLRQLQDSRAKLVIGDITLEKKIETSLVLYKMPTILVMNGPSSISGALNLREILEDTSLPFKDCAEVTGEEVALMPYSSGTTGNPKGVSLSHRALAANVNMIVHPSVFVPRETTESYQESFLCYLPFFHIYGILVKILVGLRRGIKLVCVPKFNPDIFVKDVKQHKVRLLHTVPSVLNFLNHSPWSTPEALASVDAVLCGAAPVLATSATVFREKIKKHIFFQEGYGLTEVLITNLTPLEREKIGWCGLVLPGVSAKIIDTLTGQILSHNQSGEICIKSPTMMSGYFHNKEATAATIDSEGWLHTGDIGCYDEQGYFTILDRTKEMIKVKALQVVPSELENVILKHPNVVEVGVVGVPDDRLGEAPRAYVVVSAPTSEAEIKELVHIHTS</sequence>
<evidence type="ECO:0000313" key="6">
    <source>
        <dbReference type="Proteomes" id="UP001445076"/>
    </source>
</evidence>
<dbReference type="Pfam" id="PF00501">
    <property type="entry name" value="AMP-binding"/>
    <property type="match status" value="1"/>
</dbReference>
<evidence type="ECO:0000313" key="5">
    <source>
        <dbReference type="EMBL" id="KAK8751130.1"/>
    </source>
</evidence>
<dbReference type="InterPro" id="IPR020845">
    <property type="entry name" value="AMP-binding_CS"/>
</dbReference>
<gene>
    <name evidence="5" type="ORF">OTU49_013101</name>
</gene>
<dbReference type="PANTHER" id="PTHR24096">
    <property type="entry name" value="LONG-CHAIN-FATTY-ACID--COA LIGASE"/>
    <property type="match status" value="1"/>
</dbReference>
<dbReference type="InterPro" id="IPR045851">
    <property type="entry name" value="AMP-bd_C_sf"/>
</dbReference>